<accession>A0A286UVN8</accession>
<evidence type="ECO:0000256" key="8">
    <source>
        <dbReference type="PIRSR" id="PIRSR001434-2"/>
    </source>
</evidence>
<evidence type="ECO:0000256" key="7">
    <source>
        <dbReference type="ARBA" id="ARBA00029853"/>
    </source>
</evidence>
<dbReference type="AlphaFoldDB" id="A0A286UVN8"/>
<dbReference type="GO" id="GO:0019343">
    <property type="term" value="P:cysteine biosynthetic process via cystathionine"/>
    <property type="evidence" value="ECO:0007669"/>
    <property type="project" value="TreeGrafter"/>
</dbReference>
<dbReference type="InterPro" id="IPR015422">
    <property type="entry name" value="PyrdxlP-dep_Trfase_small"/>
</dbReference>
<dbReference type="GO" id="GO:0019346">
    <property type="term" value="P:transsulfuration"/>
    <property type="evidence" value="ECO:0007669"/>
    <property type="project" value="InterPro"/>
</dbReference>
<dbReference type="InterPro" id="IPR015421">
    <property type="entry name" value="PyrdxlP-dep_Trfase_major"/>
</dbReference>
<dbReference type="STRING" id="2282107.A0A286UVN8"/>
<reference evidence="10 11" key="1">
    <citation type="journal article" date="2017" name="Mol. Ecol.">
        <title>Comparative and population genomic landscape of Phellinus noxius: A hypervariable fungus causing root rot in trees.</title>
        <authorList>
            <person name="Chung C.L."/>
            <person name="Lee T.J."/>
            <person name="Akiba M."/>
            <person name="Lee H.H."/>
            <person name="Kuo T.H."/>
            <person name="Liu D."/>
            <person name="Ke H.M."/>
            <person name="Yokoi T."/>
            <person name="Roa M.B."/>
            <person name="Lu M.J."/>
            <person name="Chang Y.Y."/>
            <person name="Ann P.J."/>
            <person name="Tsai J.N."/>
            <person name="Chen C.Y."/>
            <person name="Tzean S.S."/>
            <person name="Ota Y."/>
            <person name="Hattori T."/>
            <person name="Sahashi N."/>
            <person name="Liou R.F."/>
            <person name="Kikuchi T."/>
            <person name="Tsai I.J."/>
        </authorList>
    </citation>
    <scope>NUCLEOTIDE SEQUENCE [LARGE SCALE GENOMIC DNA]</scope>
    <source>
        <strain evidence="10 11">FFPRI411160</strain>
    </source>
</reference>
<dbReference type="FunCoup" id="A0A286UVN8">
    <property type="interactions" value="428"/>
</dbReference>
<keyword evidence="5 8" id="KW-0663">Pyridoxal phosphate</keyword>
<dbReference type="EMBL" id="NBII01000001">
    <property type="protein sequence ID" value="PAV23515.1"/>
    <property type="molecule type" value="Genomic_DNA"/>
</dbReference>
<evidence type="ECO:0000256" key="3">
    <source>
        <dbReference type="ARBA" id="ARBA00009077"/>
    </source>
</evidence>
<dbReference type="OrthoDB" id="3512640at2759"/>
<name>A0A286UVN8_9AGAM</name>
<dbReference type="SUPFAM" id="SSF53383">
    <property type="entry name" value="PLP-dependent transferases"/>
    <property type="match status" value="1"/>
</dbReference>
<dbReference type="InterPro" id="IPR000277">
    <property type="entry name" value="Cys/Met-Metab_PyrdxlP-dep_enz"/>
</dbReference>
<dbReference type="PIRSF" id="PIRSF001434">
    <property type="entry name" value="CGS"/>
    <property type="match status" value="1"/>
</dbReference>
<comment type="caution">
    <text evidence="10">The sequence shown here is derived from an EMBL/GenBank/DDBJ whole genome shotgun (WGS) entry which is preliminary data.</text>
</comment>
<comment type="cofactor">
    <cofactor evidence="1 9">
        <name>pyridoxal 5'-phosphate</name>
        <dbReference type="ChEBI" id="CHEBI:597326"/>
    </cofactor>
</comment>
<evidence type="ECO:0000256" key="6">
    <source>
        <dbReference type="ARBA" id="ARBA00023192"/>
    </source>
</evidence>
<evidence type="ECO:0000313" key="11">
    <source>
        <dbReference type="Proteomes" id="UP000217199"/>
    </source>
</evidence>
<dbReference type="EC" id="4.4.1.1" evidence="4"/>
<dbReference type="Gene3D" id="3.40.640.10">
    <property type="entry name" value="Type I PLP-dependent aspartate aminotransferase-like (Major domain)"/>
    <property type="match status" value="1"/>
</dbReference>
<keyword evidence="6" id="KW-0198">Cysteine biosynthesis</keyword>
<protein>
    <recommendedName>
        <fullName evidence="4">cystathionine gamma-lyase</fullName>
        <ecNumber evidence="4">4.4.1.1</ecNumber>
    </recommendedName>
    <alternativeName>
        <fullName evidence="7">Gamma-cystathionase</fullName>
    </alternativeName>
</protein>
<sequence>MDPIADGFGTRAIHVGSDPSQETGAVIPSISLSTTYAQSAVGSHKGFEYTRSGNPNRENLESLLASLERGGKHAIAFASGSATTAAVITSLGPGAHILSVNDVYGGTFRYMTKVSGLETSFEDLENLSKDEIYAAIRPNTKLIWIETPTNPTLRLISIHRIVSIARSHPANPLVLVDSTFLSPYYQSPLLLGADIVTHSLTKYINGHSDVLMGALILPERHGELASRLRFLQNAIGSVPSAFDCWLAQRGAKTLQLRMRQHGINALRIARYLKSRIGKEVDEVIYPGLEDHPRNELAYESLSVDAQQWISSLGEKDKEGGFPYGGMVSFRIHVPENSHSAGDEKAHATAEKFLTSLRLFTLAESLGGVESLAELPSLMTHGSIPPAERALLGIGDNLIRLSVGIEDGDDLVKDVEQALQTAVYGTVVKSKSLKHANGTHVNGVDAKKADTPPLNA</sequence>
<proteinExistence type="inferred from homology"/>
<dbReference type="PROSITE" id="PS00868">
    <property type="entry name" value="CYS_MET_METAB_PP"/>
    <property type="match status" value="1"/>
</dbReference>
<evidence type="ECO:0000256" key="4">
    <source>
        <dbReference type="ARBA" id="ARBA00012085"/>
    </source>
</evidence>
<dbReference type="Gene3D" id="3.90.1150.10">
    <property type="entry name" value="Aspartate Aminotransferase, domain 1"/>
    <property type="match status" value="1"/>
</dbReference>
<dbReference type="GO" id="GO:0004123">
    <property type="term" value="F:cystathionine gamma-lyase activity"/>
    <property type="evidence" value="ECO:0007669"/>
    <property type="project" value="TreeGrafter"/>
</dbReference>
<dbReference type="FunFam" id="3.40.640.10:FF:000009">
    <property type="entry name" value="Cystathionine gamma-synthase homolog"/>
    <property type="match status" value="1"/>
</dbReference>
<evidence type="ECO:0000256" key="9">
    <source>
        <dbReference type="RuleBase" id="RU362118"/>
    </source>
</evidence>
<dbReference type="CDD" id="cd00614">
    <property type="entry name" value="CGS_like"/>
    <property type="match status" value="1"/>
</dbReference>
<comment type="pathway">
    <text evidence="2">Amino-acid biosynthesis; L-cysteine biosynthesis; L-cysteine from L-homocysteine and L-serine: step 2/2.</text>
</comment>
<evidence type="ECO:0000256" key="2">
    <source>
        <dbReference type="ARBA" id="ARBA00005038"/>
    </source>
</evidence>
<gene>
    <name evidence="10" type="ORF">PNOK_0058300</name>
</gene>
<comment type="similarity">
    <text evidence="3 9">Belongs to the trans-sulfuration enzymes family.</text>
</comment>
<evidence type="ECO:0000313" key="10">
    <source>
        <dbReference type="EMBL" id="PAV23515.1"/>
    </source>
</evidence>
<dbReference type="InParanoid" id="A0A286UVN8"/>
<dbReference type="PANTHER" id="PTHR11808:SF15">
    <property type="entry name" value="CYSTATHIONINE GAMMA-LYASE"/>
    <property type="match status" value="1"/>
</dbReference>
<evidence type="ECO:0000256" key="1">
    <source>
        <dbReference type="ARBA" id="ARBA00001933"/>
    </source>
</evidence>
<dbReference type="InterPro" id="IPR054542">
    <property type="entry name" value="Cys_met_metab_PP"/>
</dbReference>
<feature type="modified residue" description="N6-(pyridoxal phosphate)lysine" evidence="8">
    <location>
        <position position="202"/>
    </location>
</feature>
<keyword evidence="11" id="KW-1185">Reference proteome</keyword>
<dbReference type="InterPro" id="IPR015424">
    <property type="entry name" value="PyrdxlP-dep_Trfase"/>
</dbReference>
<dbReference type="Pfam" id="PF01053">
    <property type="entry name" value="Cys_Met_Meta_PP"/>
    <property type="match status" value="1"/>
</dbReference>
<keyword evidence="6" id="KW-0028">Amino-acid biosynthesis</keyword>
<organism evidence="10 11">
    <name type="scientific">Pyrrhoderma noxium</name>
    <dbReference type="NCBI Taxonomy" id="2282107"/>
    <lineage>
        <taxon>Eukaryota</taxon>
        <taxon>Fungi</taxon>
        <taxon>Dikarya</taxon>
        <taxon>Basidiomycota</taxon>
        <taxon>Agaricomycotina</taxon>
        <taxon>Agaricomycetes</taxon>
        <taxon>Hymenochaetales</taxon>
        <taxon>Hymenochaetaceae</taxon>
        <taxon>Pyrrhoderma</taxon>
    </lineage>
</organism>
<dbReference type="GO" id="GO:0005737">
    <property type="term" value="C:cytoplasm"/>
    <property type="evidence" value="ECO:0007669"/>
    <property type="project" value="TreeGrafter"/>
</dbReference>
<dbReference type="GO" id="GO:0030170">
    <property type="term" value="F:pyridoxal phosphate binding"/>
    <property type="evidence" value="ECO:0007669"/>
    <property type="project" value="InterPro"/>
</dbReference>
<dbReference type="PANTHER" id="PTHR11808">
    <property type="entry name" value="TRANS-SULFURATION ENZYME FAMILY MEMBER"/>
    <property type="match status" value="1"/>
</dbReference>
<evidence type="ECO:0000256" key="5">
    <source>
        <dbReference type="ARBA" id="ARBA00022898"/>
    </source>
</evidence>
<dbReference type="Proteomes" id="UP000217199">
    <property type="component" value="Unassembled WGS sequence"/>
</dbReference>